<dbReference type="EMBL" id="JBHUCJ010000033">
    <property type="protein sequence ID" value="MFD3224730.1"/>
    <property type="molecule type" value="Genomic_DNA"/>
</dbReference>
<accession>A0A0H3FGI0</accession>
<evidence type="ECO:0000256" key="1">
    <source>
        <dbReference type="ARBA" id="ARBA00023063"/>
    </source>
</evidence>
<name>A0A0H3FGI0_RAHSY</name>
<dbReference type="EC" id="1.7.99.4" evidence="2"/>
<evidence type="ECO:0000313" key="4">
    <source>
        <dbReference type="Proteomes" id="UP000007257"/>
    </source>
</evidence>
<protein>
    <submittedName>
        <fullName evidence="2">Nitrate reductase molybdenum cofactor assembly chaperone</fullName>
        <ecNumber evidence="2">1.7.99.4</ecNumber>
    </submittedName>
</protein>
<dbReference type="eggNOG" id="COG2180">
    <property type="taxonomic scope" value="Bacteria"/>
</dbReference>
<dbReference type="GO" id="GO:0051082">
    <property type="term" value="F:unfolded protein binding"/>
    <property type="evidence" value="ECO:0007669"/>
    <property type="project" value="InterPro"/>
</dbReference>
<dbReference type="AlphaFoldDB" id="A0A0H3FGI0"/>
<keyword evidence="5" id="KW-1185">Reference proteome</keyword>
<dbReference type="PANTHER" id="PTHR43680">
    <property type="entry name" value="NITRATE REDUCTASE MOLYBDENUM COFACTOR ASSEMBLY CHAPERONE"/>
    <property type="match status" value="1"/>
</dbReference>
<dbReference type="InterPro" id="IPR020945">
    <property type="entry name" value="DMSO/NO3_reduct_chaperone"/>
</dbReference>
<dbReference type="GO" id="GO:0016491">
    <property type="term" value="F:oxidoreductase activity"/>
    <property type="evidence" value="ECO:0007669"/>
    <property type="project" value="UniProtKB-KW"/>
</dbReference>
<sequence length="240" mass="27100">MNSLRLTGLLLDYPSEELWQHQPELLEAVAESPELTQEQRLDLALYITAFCKQDLLDAQSAYTGLFDRGRATSLLLFEHVHGESRDRGQAMVDLMGQYREAGLEIDSRELPDYLPLYLEYLTTRDENQAREGLRDIAPILALLSARMQERDSHYAELFDLLLALSGSDIATETVREGIRQEARDDTPAALDAVWEEEQIKFLGEQSCASGDETAHQKRFAGAVAPQYLNLDEMPAGEPRK</sequence>
<dbReference type="HOGENOM" id="CLU_084469_0_0_6"/>
<dbReference type="Gene3D" id="1.10.3480.10">
    <property type="entry name" value="TorD-like"/>
    <property type="match status" value="1"/>
</dbReference>
<dbReference type="GO" id="GO:0016530">
    <property type="term" value="F:metallochaperone activity"/>
    <property type="evidence" value="ECO:0007669"/>
    <property type="project" value="TreeGrafter"/>
</dbReference>
<evidence type="ECO:0000313" key="3">
    <source>
        <dbReference type="EMBL" id="MFD3224730.1"/>
    </source>
</evidence>
<keyword evidence="2" id="KW-0560">Oxidoreductase</keyword>
<reference evidence="4" key="1">
    <citation type="submission" date="2011-01" db="EMBL/GenBank/DDBJ databases">
        <title>Complete sequence of chromosome of Rahnella sp. Y9602.</title>
        <authorList>
            <consortium name="US DOE Joint Genome Institute"/>
            <person name="Lucas S."/>
            <person name="Copeland A."/>
            <person name="Lapidus A."/>
            <person name="Cheng J.-F."/>
            <person name="Goodwin L."/>
            <person name="Pitluck S."/>
            <person name="Lu M."/>
            <person name="Detter J.C."/>
            <person name="Han C."/>
            <person name="Tapia R."/>
            <person name="Land M."/>
            <person name="Hauser L."/>
            <person name="Kyrpides N."/>
            <person name="Ivanova N."/>
            <person name="Ovchinnikova G."/>
            <person name="Pagani I."/>
            <person name="Sobecky P.A."/>
            <person name="Martinez R.J."/>
            <person name="Woyke T."/>
        </authorList>
    </citation>
    <scope>NUCLEOTIDE SEQUENCE [LARGE SCALE GENOMIC DNA]</scope>
    <source>
        <strain evidence="4">Y9602</strain>
    </source>
</reference>
<dbReference type="SUPFAM" id="SSF89155">
    <property type="entry name" value="TorD-like"/>
    <property type="match status" value="1"/>
</dbReference>
<evidence type="ECO:0000313" key="5">
    <source>
        <dbReference type="Proteomes" id="UP001598201"/>
    </source>
</evidence>
<gene>
    <name evidence="3" type="primary">narJ</name>
    <name evidence="2" type="ordered locus">Rahaq_2440</name>
    <name evidence="3" type="ORF">ACFPK4_14390</name>
</gene>
<proteinExistence type="predicted"/>
<dbReference type="Proteomes" id="UP001598201">
    <property type="component" value="Unassembled WGS sequence"/>
</dbReference>
<keyword evidence="1" id="KW-0534">Nitrate assimilation</keyword>
<reference evidence="3 5" key="3">
    <citation type="submission" date="2024-09" db="EMBL/GenBank/DDBJ databases">
        <title>Genomes of Rahnella.</title>
        <authorList>
            <person name="Mnguni F.C."/>
            <person name="Shin G.Y."/>
            <person name="Coutinho T."/>
        </authorList>
    </citation>
    <scope>NUCLEOTIDE SEQUENCE [LARGE SCALE GENOMIC DNA]</scope>
    <source>
        <strain evidence="3 5">20WA0057</strain>
    </source>
</reference>
<dbReference type="Pfam" id="PF02613">
    <property type="entry name" value="Nitrate_red_del"/>
    <property type="match status" value="1"/>
</dbReference>
<dbReference type="InterPro" id="IPR036411">
    <property type="entry name" value="TorD-like_sf"/>
</dbReference>
<reference evidence="2 4" key="2">
    <citation type="journal article" date="2012" name="J. Bacteriol.">
        <title>Complete Genome Sequence of Rahnella sp. Strain Y9602, a Gammaproteobacterium Isolate from Metal- and Radionuclide-Contaminated Soil.</title>
        <authorList>
            <person name="Martinez R.J."/>
            <person name="Bruce D."/>
            <person name="Detter C."/>
            <person name="Goodwin L.A."/>
            <person name="Han J."/>
            <person name="Han C.S."/>
            <person name="Held B."/>
            <person name="Land M.L."/>
            <person name="Mikhailova N."/>
            <person name="Nolan M."/>
            <person name="Pennacchio L."/>
            <person name="Pitluck S."/>
            <person name="Tapia R."/>
            <person name="Woyke T."/>
            <person name="Sobecky P.A."/>
        </authorList>
    </citation>
    <scope>NUCLEOTIDE SEQUENCE [LARGE SCALE GENOMIC DNA]</scope>
    <source>
        <strain evidence="2 4">Y9602</strain>
    </source>
</reference>
<dbReference type="PANTHER" id="PTHR43680:SF2">
    <property type="entry name" value="NITRATE REDUCTASE MOLYBDENUM COFACTOR ASSEMBLY CHAPERONE NARJ"/>
    <property type="match status" value="1"/>
</dbReference>
<organism evidence="2 4">
    <name type="scientific">Rahnella sp. (strain Y9602)</name>
    <dbReference type="NCBI Taxonomy" id="2703885"/>
    <lineage>
        <taxon>Bacteria</taxon>
        <taxon>Pseudomonadati</taxon>
        <taxon>Pseudomonadota</taxon>
        <taxon>Gammaproteobacteria</taxon>
        <taxon>Enterobacterales</taxon>
        <taxon>Yersiniaceae</taxon>
        <taxon>Rahnella</taxon>
    </lineage>
</organism>
<dbReference type="OrthoDB" id="8478585at2"/>
<dbReference type="InterPro" id="IPR003765">
    <property type="entry name" value="NO3_reductase_chaperone_NarJ"/>
</dbReference>
<dbReference type="NCBIfam" id="TIGR00684">
    <property type="entry name" value="narJ"/>
    <property type="match status" value="1"/>
</dbReference>
<dbReference type="Proteomes" id="UP000007257">
    <property type="component" value="Chromosome"/>
</dbReference>
<evidence type="ECO:0000313" key="2">
    <source>
        <dbReference type="EMBL" id="ADW74047.1"/>
    </source>
</evidence>
<dbReference type="EMBL" id="CP002505">
    <property type="protein sequence ID" value="ADW74047.1"/>
    <property type="molecule type" value="Genomic_DNA"/>
</dbReference>
<dbReference type="GO" id="GO:0051131">
    <property type="term" value="P:chaperone-mediated protein complex assembly"/>
    <property type="evidence" value="ECO:0007669"/>
    <property type="project" value="InterPro"/>
</dbReference>
<dbReference type="RefSeq" id="WP_013575747.1">
    <property type="nucleotide sequence ID" value="NC_015061.1"/>
</dbReference>
<dbReference type="KEGG" id="rah:Rahaq_2440"/>
<dbReference type="GO" id="GO:0042128">
    <property type="term" value="P:nitrate assimilation"/>
    <property type="evidence" value="ECO:0007669"/>
    <property type="project" value="UniProtKB-KW"/>
</dbReference>